<protein>
    <submittedName>
        <fullName evidence="1">Uncharacterized protein</fullName>
    </submittedName>
</protein>
<name>A0A8S0SV56_OLEEU</name>
<dbReference type="Proteomes" id="UP000594638">
    <property type="component" value="Unassembled WGS sequence"/>
</dbReference>
<organism evidence="1 2">
    <name type="scientific">Olea europaea subsp. europaea</name>
    <dbReference type="NCBI Taxonomy" id="158383"/>
    <lineage>
        <taxon>Eukaryota</taxon>
        <taxon>Viridiplantae</taxon>
        <taxon>Streptophyta</taxon>
        <taxon>Embryophyta</taxon>
        <taxon>Tracheophyta</taxon>
        <taxon>Spermatophyta</taxon>
        <taxon>Magnoliopsida</taxon>
        <taxon>eudicotyledons</taxon>
        <taxon>Gunneridae</taxon>
        <taxon>Pentapetalae</taxon>
        <taxon>asterids</taxon>
        <taxon>lamiids</taxon>
        <taxon>Lamiales</taxon>
        <taxon>Oleaceae</taxon>
        <taxon>Oleeae</taxon>
        <taxon>Olea</taxon>
    </lineage>
</organism>
<keyword evidence="2" id="KW-1185">Reference proteome</keyword>
<evidence type="ECO:0000313" key="1">
    <source>
        <dbReference type="EMBL" id="CAA2996683.1"/>
    </source>
</evidence>
<dbReference type="EMBL" id="CACTIH010005531">
    <property type="protein sequence ID" value="CAA2996683.1"/>
    <property type="molecule type" value="Genomic_DNA"/>
</dbReference>
<comment type="caution">
    <text evidence="1">The sequence shown here is derived from an EMBL/GenBank/DDBJ whole genome shotgun (WGS) entry which is preliminary data.</text>
</comment>
<gene>
    <name evidence="1" type="ORF">OLEA9_A052161</name>
</gene>
<proteinExistence type="predicted"/>
<dbReference type="AlphaFoldDB" id="A0A8S0SV56"/>
<accession>A0A8S0SV56</accession>
<dbReference type="Gramene" id="OE9A052161T1">
    <property type="protein sequence ID" value="OE9A052161C1"/>
    <property type="gene ID" value="OE9A052161"/>
</dbReference>
<evidence type="ECO:0000313" key="2">
    <source>
        <dbReference type="Proteomes" id="UP000594638"/>
    </source>
</evidence>
<dbReference type="Gramene" id="OE9A052161T2">
    <property type="protein sequence ID" value="OE9A052161C2"/>
    <property type="gene ID" value="OE9A052161"/>
</dbReference>
<sequence length="58" mass="6872">MASMSKKNKRRREMCNDSAKLDIDVQTPKRKSLRFVELEVIEECIIKKSIPKFRCQKS</sequence>
<reference evidence="1 2" key="1">
    <citation type="submission" date="2019-12" db="EMBL/GenBank/DDBJ databases">
        <authorList>
            <person name="Alioto T."/>
            <person name="Alioto T."/>
            <person name="Gomez Garrido J."/>
        </authorList>
    </citation>
    <scope>NUCLEOTIDE SEQUENCE [LARGE SCALE GENOMIC DNA]</scope>
</reference>